<accession>A0A9E6MGH8</accession>
<keyword evidence="2" id="KW-1185">Reference proteome</keyword>
<sequence>MLLDKLELLQKAVSIGIYQAENNIFSEKSILDLIDDEKIN</sequence>
<reference evidence="1 2" key="1">
    <citation type="journal article" date="2021" name="Int. J. Syst. Evol. Microbiol.">
        <title>Characterization of a novel transitional group Rickettsia species (Rickettsia tillamookensis sp. nov.) from the western black-legged tick, Ixodes pacificus.</title>
        <authorList>
            <person name="Gauthier D.T."/>
            <person name="Karpathy S.E."/>
            <person name="Grizzard S.L."/>
            <person name="Batra D."/>
            <person name="Rowe L.A."/>
            <person name="Paddock C.D."/>
        </authorList>
    </citation>
    <scope>NUCLEOTIDE SEQUENCE [LARGE SCALE GENOMIC DNA]</scope>
    <source>
        <strain evidence="1 2">Tillamook 23</strain>
    </source>
</reference>
<organism evidence="1 2">
    <name type="scientific">Rickettsia tillamookensis</name>
    <dbReference type="NCBI Taxonomy" id="2761623"/>
    <lineage>
        <taxon>Bacteria</taxon>
        <taxon>Pseudomonadati</taxon>
        <taxon>Pseudomonadota</taxon>
        <taxon>Alphaproteobacteria</taxon>
        <taxon>Rickettsiales</taxon>
        <taxon>Rickettsiaceae</taxon>
        <taxon>Rickettsieae</taxon>
        <taxon>Rickettsia</taxon>
        <taxon>spotted fever group</taxon>
    </lineage>
</organism>
<proteinExistence type="predicted"/>
<evidence type="ECO:0000313" key="1">
    <source>
        <dbReference type="EMBL" id="QQV74643.1"/>
    </source>
</evidence>
<name>A0A9E6MGH8_9RICK</name>
<dbReference type="EMBL" id="CP060138">
    <property type="protein sequence ID" value="QQV74643.1"/>
    <property type="molecule type" value="Genomic_DNA"/>
</dbReference>
<gene>
    <name evidence="1" type="ORF">H6P87_00179</name>
</gene>
<evidence type="ECO:0000313" key="2">
    <source>
        <dbReference type="Proteomes" id="UP000595296"/>
    </source>
</evidence>
<dbReference type="RefSeq" id="WP_265738132.1">
    <property type="nucleotide sequence ID" value="NZ_CP060138.2"/>
</dbReference>
<dbReference type="Proteomes" id="UP000595296">
    <property type="component" value="Chromosome"/>
</dbReference>
<protein>
    <submittedName>
        <fullName evidence="1">Uncharacterized protein</fullName>
    </submittedName>
</protein>